<comment type="caution">
    <text evidence="7">The sequence shown here is derived from an EMBL/GenBank/DDBJ whole genome shotgun (WGS) entry which is preliminary data.</text>
</comment>
<name>A0ABV2KJV1_9HYPH</name>
<evidence type="ECO:0000256" key="5">
    <source>
        <dbReference type="ARBA" id="ARBA00022801"/>
    </source>
</evidence>
<dbReference type="GO" id="GO:0008253">
    <property type="term" value="F:5'-nucleotidase activity"/>
    <property type="evidence" value="ECO:0007669"/>
    <property type="project" value="UniProtKB-EC"/>
</dbReference>
<comment type="similarity">
    <text evidence="2">Belongs to the SurE nucleotidase family.</text>
</comment>
<evidence type="ECO:0000256" key="3">
    <source>
        <dbReference type="ARBA" id="ARBA00012643"/>
    </source>
</evidence>
<dbReference type="SUPFAM" id="SSF64167">
    <property type="entry name" value="SurE-like"/>
    <property type="match status" value="1"/>
</dbReference>
<dbReference type="Pfam" id="PF01975">
    <property type="entry name" value="SurE"/>
    <property type="match status" value="1"/>
</dbReference>
<gene>
    <name evidence="7" type="ORF">ABID44_001195</name>
</gene>
<evidence type="ECO:0000256" key="4">
    <source>
        <dbReference type="ARBA" id="ARBA00022723"/>
    </source>
</evidence>
<organism evidence="7 8">
    <name type="scientific">Aquamicrobium ahrensii</name>
    <dbReference type="NCBI Taxonomy" id="469551"/>
    <lineage>
        <taxon>Bacteria</taxon>
        <taxon>Pseudomonadati</taxon>
        <taxon>Pseudomonadota</taxon>
        <taxon>Alphaproteobacteria</taxon>
        <taxon>Hyphomicrobiales</taxon>
        <taxon>Phyllobacteriaceae</taxon>
        <taxon>Aquamicrobium</taxon>
    </lineage>
</organism>
<dbReference type="EMBL" id="JBEPMN010000003">
    <property type="protein sequence ID" value="MET3660880.1"/>
    <property type="molecule type" value="Genomic_DNA"/>
</dbReference>
<evidence type="ECO:0000256" key="1">
    <source>
        <dbReference type="ARBA" id="ARBA00000815"/>
    </source>
</evidence>
<keyword evidence="4" id="KW-0479">Metal-binding</keyword>
<dbReference type="InterPro" id="IPR002828">
    <property type="entry name" value="SurE-like_Pase/nucleotidase"/>
</dbReference>
<evidence type="ECO:0000313" key="8">
    <source>
        <dbReference type="Proteomes" id="UP001549143"/>
    </source>
</evidence>
<reference evidence="7 8" key="1">
    <citation type="submission" date="2024-06" db="EMBL/GenBank/DDBJ databases">
        <title>Genomic Encyclopedia of Type Strains, Phase IV (KMG-IV): sequencing the most valuable type-strain genomes for metagenomic binning, comparative biology and taxonomic classification.</title>
        <authorList>
            <person name="Goeker M."/>
        </authorList>
    </citation>
    <scope>NUCLEOTIDE SEQUENCE [LARGE SCALE GENOMIC DNA]</scope>
    <source>
        <strain evidence="7 8">DSM 19730</strain>
    </source>
</reference>
<dbReference type="InterPro" id="IPR030048">
    <property type="entry name" value="SurE"/>
</dbReference>
<dbReference type="InterPro" id="IPR036523">
    <property type="entry name" value="SurE-like_sf"/>
</dbReference>
<feature type="domain" description="Survival protein SurE-like phosphatase/nucleotidase" evidence="6">
    <location>
        <begin position="3"/>
        <end position="176"/>
    </location>
</feature>
<dbReference type="RefSeq" id="WP_354150771.1">
    <property type="nucleotide sequence ID" value="NZ_JBEPMN010000003.1"/>
</dbReference>
<sequence>MRILVSNDDGIDAPGIARLAEAARRLSDDVWVVAPEKKHTAAGPSLTIAQPITMEKRGDRRFSCSGRPADCVVAAFAWLFENDRKPDLVLAGINDGRNVAEDLAYSGTLGIAREATFWGVPAIGFSRVKNPEITDADEAWLSGFIGRLWENRAQWAQQGHWLSVNLPTLLPAEVRQPVIGRDKIASKAEVVESDGDRTIIIVPRGRPHTSVQGDENSMIDAGFVTVNRLNWFGGARLEDGFVAGF</sequence>
<dbReference type="EC" id="3.1.3.5" evidence="3"/>
<dbReference type="PANTHER" id="PTHR30457">
    <property type="entry name" value="5'-NUCLEOTIDASE SURE"/>
    <property type="match status" value="1"/>
</dbReference>
<evidence type="ECO:0000259" key="6">
    <source>
        <dbReference type="Pfam" id="PF01975"/>
    </source>
</evidence>
<dbReference type="Proteomes" id="UP001549143">
    <property type="component" value="Unassembled WGS sequence"/>
</dbReference>
<accession>A0ABV2KJV1</accession>
<dbReference type="PANTHER" id="PTHR30457:SF0">
    <property type="entry name" value="PHOSPHATASE, PUTATIVE (AFU_ORTHOLOGUE AFUA_4G01070)-RELATED"/>
    <property type="match status" value="1"/>
</dbReference>
<evidence type="ECO:0000256" key="2">
    <source>
        <dbReference type="ARBA" id="ARBA00011062"/>
    </source>
</evidence>
<comment type="catalytic activity">
    <reaction evidence="1">
        <text>a ribonucleoside 5'-phosphate + H2O = a ribonucleoside + phosphate</text>
        <dbReference type="Rhea" id="RHEA:12484"/>
        <dbReference type="ChEBI" id="CHEBI:15377"/>
        <dbReference type="ChEBI" id="CHEBI:18254"/>
        <dbReference type="ChEBI" id="CHEBI:43474"/>
        <dbReference type="ChEBI" id="CHEBI:58043"/>
        <dbReference type="EC" id="3.1.3.5"/>
    </reaction>
</comment>
<evidence type="ECO:0000313" key="7">
    <source>
        <dbReference type="EMBL" id="MET3660880.1"/>
    </source>
</evidence>
<keyword evidence="5 7" id="KW-0378">Hydrolase</keyword>
<proteinExistence type="inferred from homology"/>
<dbReference type="Gene3D" id="3.40.1210.10">
    <property type="entry name" value="Survival protein SurE-like phosphatase/nucleotidase"/>
    <property type="match status" value="1"/>
</dbReference>
<protein>
    <recommendedName>
        <fullName evidence="3">5'-nucleotidase</fullName>
        <ecNumber evidence="3">3.1.3.5</ecNumber>
    </recommendedName>
</protein>
<keyword evidence="8" id="KW-1185">Reference proteome</keyword>